<organism evidence="1 2">
    <name type="scientific">Melia azedarach</name>
    <name type="common">Chinaberry tree</name>
    <dbReference type="NCBI Taxonomy" id="155640"/>
    <lineage>
        <taxon>Eukaryota</taxon>
        <taxon>Viridiplantae</taxon>
        <taxon>Streptophyta</taxon>
        <taxon>Embryophyta</taxon>
        <taxon>Tracheophyta</taxon>
        <taxon>Spermatophyta</taxon>
        <taxon>Magnoliopsida</taxon>
        <taxon>eudicotyledons</taxon>
        <taxon>Gunneridae</taxon>
        <taxon>Pentapetalae</taxon>
        <taxon>rosids</taxon>
        <taxon>malvids</taxon>
        <taxon>Sapindales</taxon>
        <taxon>Meliaceae</taxon>
        <taxon>Melia</taxon>
    </lineage>
</organism>
<dbReference type="EMBL" id="CM051395">
    <property type="protein sequence ID" value="KAJ4724600.1"/>
    <property type="molecule type" value="Genomic_DNA"/>
</dbReference>
<keyword evidence="2" id="KW-1185">Reference proteome</keyword>
<reference evidence="1 2" key="1">
    <citation type="journal article" date="2023" name="Science">
        <title>Complex scaffold remodeling in plant triterpene biosynthesis.</title>
        <authorList>
            <person name="De La Pena R."/>
            <person name="Hodgson H."/>
            <person name="Liu J.C."/>
            <person name="Stephenson M.J."/>
            <person name="Martin A.C."/>
            <person name="Owen C."/>
            <person name="Harkess A."/>
            <person name="Leebens-Mack J."/>
            <person name="Jimenez L.E."/>
            <person name="Osbourn A."/>
            <person name="Sattely E.S."/>
        </authorList>
    </citation>
    <scope>NUCLEOTIDE SEQUENCE [LARGE SCALE GENOMIC DNA]</scope>
    <source>
        <strain evidence="2">cv. JPN11</strain>
        <tissue evidence="1">Leaf</tissue>
    </source>
</reference>
<accession>A0ACC1YLB2</accession>
<evidence type="ECO:0000313" key="2">
    <source>
        <dbReference type="Proteomes" id="UP001164539"/>
    </source>
</evidence>
<evidence type="ECO:0000313" key="1">
    <source>
        <dbReference type="EMBL" id="KAJ4724600.1"/>
    </source>
</evidence>
<protein>
    <submittedName>
        <fullName evidence="1">Uncharacterized protein</fullName>
    </submittedName>
</protein>
<sequence length="81" mass="8799">MKPLRFVSKLFFIIVITLLSLFQPSLQVPSGPRVGQLPPPGPRRPLPPPPPGPRRPLAPPPPRRPLPPPPPPPRPPSGSRP</sequence>
<name>A0ACC1YLB2_MELAZ</name>
<proteinExistence type="predicted"/>
<gene>
    <name evidence="1" type="ORF">OWV82_003569</name>
</gene>
<comment type="caution">
    <text evidence="1">The sequence shown here is derived from an EMBL/GenBank/DDBJ whole genome shotgun (WGS) entry which is preliminary data.</text>
</comment>
<dbReference type="Proteomes" id="UP001164539">
    <property type="component" value="Chromosome 2"/>
</dbReference>